<feature type="compositionally biased region" description="Basic residues" evidence="1">
    <location>
        <begin position="1"/>
        <end position="26"/>
    </location>
</feature>
<evidence type="ECO:0000313" key="3">
    <source>
        <dbReference type="Proteomes" id="UP000290174"/>
    </source>
</evidence>
<dbReference type="EMBL" id="RKMK01000018">
    <property type="protein sequence ID" value="RXG94450.1"/>
    <property type="molecule type" value="Genomic_DNA"/>
</dbReference>
<sequence>MRERSRRKARVRALSTRGHRLRRHPHPNPLPQAGEGAHLPRGFQRQSGLAGGRCGAMSPDCRMRLIFAGRARQGVIRI</sequence>
<reference evidence="2 3" key="1">
    <citation type="submission" date="2018-11" db="EMBL/GenBank/DDBJ databases">
        <title>Bradyrhizobium sp. nov., isolated from effective nodules of peanut in China.</title>
        <authorList>
            <person name="Li Y."/>
        </authorList>
    </citation>
    <scope>NUCLEOTIDE SEQUENCE [LARGE SCALE GENOMIC DNA]</scope>
    <source>
        <strain evidence="2 3">CCBAU 51770</strain>
    </source>
</reference>
<gene>
    <name evidence="2" type="ORF">EAS61_19935</name>
</gene>
<accession>A0A4Q0QKF3</accession>
<name>A0A4Q0QKF3_9BRAD</name>
<dbReference type="Proteomes" id="UP000290174">
    <property type="component" value="Unassembled WGS sequence"/>
</dbReference>
<evidence type="ECO:0000256" key="1">
    <source>
        <dbReference type="SAM" id="MobiDB-lite"/>
    </source>
</evidence>
<comment type="caution">
    <text evidence="2">The sequence shown here is derived from an EMBL/GenBank/DDBJ whole genome shotgun (WGS) entry which is preliminary data.</text>
</comment>
<proteinExistence type="predicted"/>
<evidence type="ECO:0000313" key="2">
    <source>
        <dbReference type="EMBL" id="RXG94450.1"/>
    </source>
</evidence>
<dbReference type="AlphaFoldDB" id="A0A4Q0QKF3"/>
<feature type="region of interest" description="Disordered" evidence="1">
    <location>
        <begin position="1"/>
        <end position="55"/>
    </location>
</feature>
<protein>
    <submittedName>
        <fullName evidence="2">Uncharacterized protein</fullName>
    </submittedName>
</protein>
<organism evidence="2 3">
    <name type="scientific">Bradyrhizobium zhanjiangense</name>
    <dbReference type="NCBI Taxonomy" id="1325107"/>
    <lineage>
        <taxon>Bacteria</taxon>
        <taxon>Pseudomonadati</taxon>
        <taxon>Pseudomonadota</taxon>
        <taxon>Alphaproteobacteria</taxon>
        <taxon>Hyphomicrobiales</taxon>
        <taxon>Nitrobacteraceae</taxon>
        <taxon>Bradyrhizobium</taxon>
    </lineage>
</organism>